<evidence type="ECO:0000313" key="2">
    <source>
        <dbReference type="Proteomes" id="UP000001197"/>
    </source>
</evidence>
<dbReference type="InterPro" id="IPR052895">
    <property type="entry name" value="HetReg/Transcr_Mod"/>
</dbReference>
<evidence type="ECO:0000313" key="1">
    <source>
        <dbReference type="EMBL" id="CDP29244.1"/>
    </source>
</evidence>
<accession>A0A090CS10</accession>
<proteinExistence type="predicted"/>
<sequence>MVVLRAKEFVYQNLPLRGIARFLLVNPSNDPLSPLHCSLHDLPITHPTYDFLIPPVQTRKKTRPIVLNGNEAKLQFEIEHYLRYMRHETKEQMFFLRPLCINPHQPDEAKSYDLQQNDLVTRANHVRGFMGKPPKRWDLEQVAKTLREMHALAVNTAARPQDKDAFRKQYASILRLFSLPEPSKEVKSVFERCLELLCNSIWRNRWTTLQTIGMVKGIDLYIGRTSIPIDAFYKLAHFIHDARTLQAWDVLSQLSTSNNLAAASRIARNRMGTLRQLKQWKTKLSPNQPLPPDLEQKLRDHFAREENTSAWKTKVMERQRTLRAKIKQAMKQRD</sequence>
<dbReference type="EMBL" id="FO904940">
    <property type="protein sequence ID" value="CDP29244.1"/>
    <property type="molecule type" value="Genomic_DNA"/>
</dbReference>
<reference evidence="1 2" key="1">
    <citation type="journal article" date="2008" name="Genome Biol.">
        <title>The genome sequence of the model ascomycete fungus Podospora anserina.</title>
        <authorList>
            <person name="Espagne E."/>
            <person name="Lespinet O."/>
            <person name="Malagnac F."/>
            <person name="Da Silva C."/>
            <person name="Jaillon O."/>
            <person name="Porcel B.M."/>
            <person name="Couloux A."/>
            <person name="Aury J.-M."/>
            <person name="Segurens B."/>
            <person name="Poulain J."/>
            <person name="Anthouard V."/>
            <person name="Grossetete S."/>
            <person name="Khalili H."/>
            <person name="Coppin E."/>
            <person name="Dequard-Chablat M."/>
            <person name="Picard M."/>
            <person name="Contamine V."/>
            <person name="Arnaise S."/>
            <person name="Bourdais A."/>
            <person name="Berteaux-Lecellier V."/>
            <person name="Gautheret D."/>
            <person name="de Vries R.P."/>
            <person name="Battaglia E."/>
            <person name="Coutinho P.M."/>
            <person name="Danchin E.G.J."/>
            <person name="Henrissat B."/>
            <person name="El Khoury R."/>
            <person name="Sainsard-Chanet A."/>
            <person name="Boivin A."/>
            <person name="Pinan-Lucarre B."/>
            <person name="Sellem C.H."/>
            <person name="Debuchy R."/>
            <person name="Wincker P."/>
            <person name="Weissenbach J."/>
            <person name="Silar P."/>
        </authorList>
    </citation>
    <scope>NUCLEOTIDE SEQUENCE [LARGE SCALE GENOMIC DNA]</scope>
    <source>
        <strain evidence="2">S / ATCC MYA-4624 / DSM 980 / FGSC 10383</strain>
    </source>
</reference>
<reference evidence="2" key="2">
    <citation type="journal article" date="2014" name="Genetics">
        <title>Maintaining two mating types: Structure of the mating type locus and its role in heterokaryosis in Podospora anserina.</title>
        <authorList>
            <person name="Grognet P."/>
            <person name="Bidard F."/>
            <person name="Kuchly C."/>
            <person name="Tong L.C.H."/>
            <person name="Coppin E."/>
            <person name="Benkhali J.A."/>
            <person name="Couloux A."/>
            <person name="Wincker P."/>
            <person name="Debuchy R."/>
            <person name="Silar P."/>
        </authorList>
    </citation>
    <scope>GENOME REANNOTATION</scope>
    <source>
        <strain evidence="2">S / ATCC MYA-4624 / DSM 980 / FGSC 10383</strain>
    </source>
</reference>
<organism evidence="1 2">
    <name type="scientific">Podospora anserina (strain S / ATCC MYA-4624 / DSM 980 / FGSC 10383)</name>
    <name type="common">Pleurage anserina</name>
    <dbReference type="NCBI Taxonomy" id="515849"/>
    <lineage>
        <taxon>Eukaryota</taxon>
        <taxon>Fungi</taxon>
        <taxon>Dikarya</taxon>
        <taxon>Ascomycota</taxon>
        <taxon>Pezizomycotina</taxon>
        <taxon>Sordariomycetes</taxon>
        <taxon>Sordariomycetidae</taxon>
        <taxon>Sordariales</taxon>
        <taxon>Podosporaceae</taxon>
        <taxon>Podospora</taxon>
        <taxon>Podospora anserina</taxon>
    </lineage>
</organism>
<dbReference type="Proteomes" id="UP000001197">
    <property type="component" value="Chromosome 5"/>
</dbReference>
<dbReference type="PANTHER" id="PTHR24148">
    <property type="entry name" value="ANKYRIN REPEAT DOMAIN-CONTAINING PROTEIN 39 HOMOLOG-RELATED"/>
    <property type="match status" value="1"/>
</dbReference>
<dbReference type="AlphaFoldDB" id="A0A090CS10"/>
<protein>
    <submittedName>
        <fullName evidence="1">Uncharacterized protein</fullName>
    </submittedName>
</protein>
<dbReference type="PANTHER" id="PTHR24148:SF64">
    <property type="entry name" value="HETEROKARYON INCOMPATIBILITY DOMAIN-CONTAINING PROTEIN"/>
    <property type="match status" value="1"/>
</dbReference>
<keyword evidence="2" id="KW-1185">Reference proteome</keyword>
<name>A0A090CS10_PODAN</name>
<dbReference type="InParanoid" id="A0A090CS10"/>